<evidence type="ECO:0000313" key="2">
    <source>
        <dbReference type="Proteomes" id="UP001057427"/>
    </source>
</evidence>
<proteinExistence type="predicted"/>
<evidence type="ECO:0000313" key="1">
    <source>
        <dbReference type="EMBL" id="UTC29640.1"/>
    </source>
</evidence>
<name>A0A9E7N5V6_9CAUD</name>
<reference evidence="1" key="1">
    <citation type="submission" date="2022-05" db="EMBL/GenBank/DDBJ databases">
        <authorList>
            <person name="Friedrich I."/>
            <person name="Poehlein A."/>
            <person name="Schneider D."/>
            <person name="Hertel R."/>
            <person name="Daniel R."/>
        </authorList>
    </citation>
    <scope>NUCLEOTIDE SEQUENCE</scope>
</reference>
<gene>
    <name evidence="1" type="ORF">BAJUN_00100</name>
</gene>
<sequence length="379" mass="42553">MAKDNLCLEVKLPEADYAGLEARMLAHMVDLDIQRAAIDNLMRTASLAPLIVGIDPAGPGDSVGFAISAPTNIPAKHLKTVKDAADTAEKALMDKFGGGIGMHVSTVRPNGDFLPRMLPMKSNASPSVEPMLRHPIMTAAMKRSIAAMIKDPYRGVVSGRMSHQMPNPMFDRPLTLELLDEARRKMVDINRPRRYETIAEEQHARRGQILGDLSRELPREMPRLQFGKAASREEAVHPDVAQAFLWGPQGEWTGLIRPACLRSPFDPRGGRGRHNDTIDLRDFTRGASPGIALKVFLVTKDGLLQQVDPSMPAHYAHDMLHQYDRDIRAPSARSVQRIIGRRDIYPDDRHDPRTALCFYDRRGWEEWHANIHDRGYNSW</sequence>
<accession>A0A9E7N5V6</accession>
<dbReference type="Proteomes" id="UP001057427">
    <property type="component" value="Segment"/>
</dbReference>
<organism evidence="1 2">
    <name type="scientific">Brevundimonas phage vB_BgoS-Bajun</name>
    <dbReference type="NCBI Taxonomy" id="2948594"/>
    <lineage>
        <taxon>Viruses</taxon>
        <taxon>Duplodnaviria</taxon>
        <taxon>Heunggongvirae</taxon>
        <taxon>Uroviricota</taxon>
        <taxon>Caudoviricetes</taxon>
        <taxon>Dolichocephalovirinae</taxon>
    </lineage>
</organism>
<keyword evidence="2" id="KW-1185">Reference proteome</keyword>
<dbReference type="EMBL" id="ON529858">
    <property type="protein sequence ID" value="UTC29640.1"/>
    <property type="molecule type" value="Genomic_DNA"/>
</dbReference>
<protein>
    <submittedName>
        <fullName evidence="1">Uncharacterized protein</fullName>
    </submittedName>
</protein>